<dbReference type="EMBL" id="MU251594">
    <property type="protein sequence ID" value="KAG9231554.1"/>
    <property type="molecule type" value="Genomic_DNA"/>
</dbReference>
<evidence type="ECO:0000313" key="2">
    <source>
        <dbReference type="Proteomes" id="UP000824998"/>
    </source>
</evidence>
<gene>
    <name evidence="1" type="ORF">BJ875DRAFT_345201</name>
</gene>
<reference evidence="1" key="1">
    <citation type="journal article" date="2021" name="IMA Fungus">
        <title>Genomic characterization of three marine fungi, including Emericellopsis atlantica sp. nov. with signatures of a generalist lifestyle and marine biomass degradation.</title>
        <authorList>
            <person name="Hagestad O.C."/>
            <person name="Hou L."/>
            <person name="Andersen J.H."/>
            <person name="Hansen E.H."/>
            <person name="Altermark B."/>
            <person name="Li C."/>
            <person name="Kuhnert E."/>
            <person name="Cox R.J."/>
            <person name="Crous P.W."/>
            <person name="Spatafora J.W."/>
            <person name="Lail K."/>
            <person name="Amirebrahimi M."/>
            <person name="Lipzen A."/>
            <person name="Pangilinan J."/>
            <person name="Andreopoulos W."/>
            <person name="Hayes R.D."/>
            <person name="Ng V."/>
            <person name="Grigoriev I.V."/>
            <person name="Jackson S.A."/>
            <person name="Sutton T.D.S."/>
            <person name="Dobson A.D.W."/>
            <person name="Rama T."/>
        </authorList>
    </citation>
    <scope>NUCLEOTIDE SEQUENCE</scope>
    <source>
        <strain evidence="1">TRa018bII</strain>
    </source>
</reference>
<sequence>QAPFVATKSGAISEHLCYHFGKHLLPKRNKGGGEAGVESDEFRRNKHFMHYTEALYLLVSKPLFLTISISTRLSSALENAPLPFFLKPLTHMVANKVNGVYLHLNFAAYFASLEDHLKTSSGRYSCGKKPAEGDFMMMFLVEVCKSVSGLTRETVPFL</sequence>
<dbReference type="OrthoDB" id="2098326at2759"/>
<protein>
    <submittedName>
        <fullName evidence="1">Uncharacterized protein</fullName>
    </submittedName>
</protein>
<proteinExistence type="predicted"/>
<dbReference type="Proteomes" id="UP000824998">
    <property type="component" value="Unassembled WGS sequence"/>
</dbReference>
<keyword evidence="2" id="KW-1185">Reference proteome</keyword>
<organism evidence="1 2">
    <name type="scientific">Amylocarpus encephaloides</name>
    <dbReference type="NCBI Taxonomy" id="45428"/>
    <lineage>
        <taxon>Eukaryota</taxon>
        <taxon>Fungi</taxon>
        <taxon>Dikarya</taxon>
        <taxon>Ascomycota</taxon>
        <taxon>Pezizomycotina</taxon>
        <taxon>Leotiomycetes</taxon>
        <taxon>Helotiales</taxon>
        <taxon>Helotiales incertae sedis</taxon>
        <taxon>Amylocarpus</taxon>
    </lineage>
</organism>
<name>A0A9P8C2L4_9HELO</name>
<evidence type="ECO:0000313" key="1">
    <source>
        <dbReference type="EMBL" id="KAG9231554.1"/>
    </source>
</evidence>
<accession>A0A9P8C2L4</accession>
<feature type="non-terminal residue" evidence="1">
    <location>
        <position position="1"/>
    </location>
</feature>
<comment type="caution">
    <text evidence="1">The sequence shown here is derived from an EMBL/GenBank/DDBJ whole genome shotgun (WGS) entry which is preliminary data.</text>
</comment>
<dbReference type="AlphaFoldDB" id="A0A9P8C2L4"/>
<feature type="non-terminal residue" evidence="1">
    <location>
        <position position="158"/>
    </location>
</feature>